<feature type="transmembrane region" description="Helical" evidence="1">
    <location>
        <begin position="51"/>
        <end position="73"/>
    </location>
</feature>
<proteinExistence type="predicted"/>
<name>A0AAD2D7A2_EUPCR</name>
<sequence>MLTPNSLALFKMSTLSLAETVEAISPACVWLFMSKISISLRLLIRNFLSPPLICCLVALLFLYPMLTILTVPLNLLLTQESIPLGFLQDSPTLMYLSEWCLLNDLSLLTTFFLSLSL</sequence>
<keyword evidence="1" id="KW-1133">Transmembrane helix</keyword>
<keyword evidence="3" id="KW-1185">Reference proteome</keyword>
<accession>A0AAD2D7A2</accession>
<evidence type="ECO:0000313" key="2">
    <source>
        <dbReference type="EMBL" id="CAI2382118.1"/>
    </source>
</evidence>
<dbReference type="AlphaFoldDB" id="A0AAD2D7A2"/>
<protein>
    <submittedName>
        <fullName evidence="2">Uncharacterized protein</fullName>
    </submittedName>
</protein>
<keyword evidence="1" id="KW-0812">Transmembrane</keyword>
<evidence type="ECO:0000313" key="3">
    <source>
        <dbReference type="Proteomes" id="UP001295684"/>
    </source>
</evidence>
<dbReference type="EMBL" id="CAMPGE010024268">
    <property type="protein sequence ID" value="CAI2382118.1"/>
    <property type="molecule type" value="Genomic_DNA"/>
</dbReference>
<reference evidence="2" key="1">
    <citation type="submission" date="2023-07" db="EMBL/GenBank/DDBJ databases">
        <authorList>
            <consortium name="AG Swart"/>
            <person name="Singh M."/>
            <person name="Singh A."/>
            <person name="Seah K."/>
            <person name="Emmerich C."/>
        </authorList>
    </citation>
    <scope>NUCLEOTIDE SEQUENCE</scope>
    <source>
        <strain evidence="2">DP1</strain>
    </source>
</reference>
<organism evidence="2 3">
    <name type="scientific">Euplotes crassus</name>
    <dbReference type="NCBI Taxonomy" id="5936"/>
    <lineage>
        <taxon>Eukaryota</taxon>
        <taxon>Sar</taxon>
        <taxon>Alveolata</taxon>
        <taxon>Ciliophora</taxon>
        <taxon>Intramacronucleata</taxon>
        <taxon>Spirotrichea</taxon>
        <taxon>Hypotrichia</taxon>
        <taxon>Euplotida</taxon>
        <taxon>Euplotidae</taxon>
        <taxon>Moneuplotes</taxon>
    </lineage>
</organism>
<dbReference type="Proteomes" id="UP001295684">
    <property type="component" value="Unassembled WGS sequence"/>
</dbReference>
<gene>
    <name evidence="2" type="ORF">ECRASSUSDP1_LOCUS23586</name>
</gene>
<feature type="transmembrane region" description="Helical" evidence="1">
    <location>
        <begin position="23"/>
        <end position="44"/>
    </location>
</feature>
<keyword evidence="1" id="KW-0472">Membrane</keyword>
<evidence type="ECO:0000256" key="1">
    <source>
        <dbReference type="SAM" id="Phobius"/>
    </source>
</evidence>
<comment type="caution">
    <text evidence="2">The sequence shown here is derived from an EMBL/GenBank/DDBJ whole genome shotgun (WGS) entry which is preliminary data.</text>
</comment>